<reference evidence="1 2" key="1">
    <citation type="submission" date="2023-02" db="EMBL/GenBank/DDBJ databases">
        <title>LHISI_Scaffold_Assembly.</title>
        <authorList>
            <person name="Stuart O.P."/>
            <person name="Cleave R."/>
            <person name="Magrath M.J.L."/>
            <person name="Mikheyev A.S."/>
        </authorList>
    </citation>
    <scope>NUCLEOTIDE SEQUENCE [LARGE SCALE GENOMIC DNA]</scope>
    <source>
        <strain evidence="1">Daus_M_001</strain>
        <tissue evidence="1">Leg muscle</tissue>
    </source>
</reference>
<comment type="caution">
    <text evidence="1">The sequence shown here is derived from an EMBL/GenBank/DDBJ whole genome shotgun (WGS) entry which is preliminary data.</text>
</comment>
<dbReference type="PANTHER" id="PTHR47018">
    <property type="entry name" value="CXC DOMAIN-CONTAINING PROTEIN-RELATED"/>
    <property type="match status" value="1"/>
</dbReference>
<protein>
    <submittedName>
        <fullName evidence="1">Uncharacterized protein</fullName>
    </submittedName>
</protein>
<evidence type="ECO:0000313" key="1">
    <source>
        <dbReference type="EMBL" id="KAJ8874124.1"/>
    </source>
</evidence>
<keyword evidence="2" id="KW-1185">Reference proteome</keyword>
<proteinExistence type="predicted"/>
<gene>
    <name evidence="1" type="ORF">PR048_024965</name>
</gene>
<dbReference type="Proteomes" id="UP001159363">
    <property type="component" value="Chromosome 9"/>
</dbReference>
<organism evidence="1 2">
    <name type="scientific">Dryococelus australis</name>
    <dbReference type="NCBI Taxonomy" id="614101"/>
    <lineage>
        <taxon>Eukaryota</taxon>
        <taxon>Metazoa</taxon>
        <taxon>Ecdysozoa</taxon>
        <taxon>Arthropoda</taxon>
        <taxon>Hexapoda</taxon>
        <taxon>Insecta</taxon>
        <taxon>Pterygota</taxon>
        <taxon>Neoptera</taxon>
        <taxon>Polyneoptera</taxon>
        <taxon>Phasmatodea</taxon>
        <taxon>Verophasmatodea</taxon>
        <taxon>Anareolatae</taxon>
        <taxon>Phasmatidae</taxon>
        <taxon>Eurycanthinae</taxon>
        <taxon>Dryococelus</taxon>
    </lineage>
</organism>
<evidence type="ECO:0000313" key="2">
    <source>
        <dbReference type="Proteomes" id="UP001159363"/>
    </source>
</evidence>
<name>A0ABQ9GQ50_9NEOP</name>
<dbReference type="PANTHER" id="PTHR47018:SF3">
    <property type="entry name" value="MYCBP-ASSOCIATED PROTEIN"/>
    <property type="match status" value="1"/>
</dbReference>
<dbReference type="EMBL" id="JARBHB010000010">
    <property type="protein sequence ID" value="KAJ8874124.1"/>
    <property type="molecule type" value="Genomic_DNA"/>
</dbReference>
<accession>A0ABQ9GQ50</accession>
<sequence>MDNFDKEEDTPSGVGGTHDTVLVIFHDGDNLPQNKATNLDCKKLEELDTTIYESFKKGSFVVQHGTRKFSSVGMDKTHEQVYNKLDEGHGGIIGLTRWKQAVAQRDIIKHEKLCINQFYRKMGGLQYDDAYTLHTVFFAKYLVESNYFSSTPIYFGGIGKDGQTSIRYGNGKEQDISCLQSDLEADERLCLHVHHAVAGNAEYIIIASSYTDVCVCVVYHFFKSFKKEGLSELRGQGNTSRVVPIYKLVEDLDNSTIEILPALRAITGCDTTSKFGTKLTALKHGKLSHLLQTFGKTDLCDVMMYDAEEFLVGILSSDFTSGNKLRLHRYHQMKRFDLEKLPPPSSSIRLHIKRIFFFFAMLQVVPLSC</sequence>